<evidence type="ECO:0000256" key="1">
    <source>
        <dbReference type="SAM" id="MobiDB-lite"/>
    </source>
</evidence>
<proteinExistence type="predicted"/>
<dbReference type="CDD" id="cd00063">
    <property type="entry name" value="FN3"/>
    <property type="match status" value="1"/>
</dbReference>
<comment type="caution">
    <text evidence="3">The sequence shown here is derived from an EMBL/GenBank/DDBJ whole genome shotgun (WGS) entry which is preliminary data.</text>
</comment>
<dbReference type="InterPro" id="IPR036116">
    <property type="entry name" value="FN3_sf"/>
</dbReference>
<feature type="region of interest" description="Disordered" evidence="1">
    <location>
        <begin position="215"/>
        <end position="327"/>
    </location>
</feature>
<dbReference type="PROSITE" id="PS50853">
    <property type="entry name" value="FN3"/>
    <property type="match status" value="1"/>
</dbReference>
<feature type="transmembrane region" description="Helical" evidence="2">
    <location>
        <begin position="107"/>
        <end position="127"/>
    </location>
</feature>
<gene>
    <name evidence="3" type="ORF">OFUS_LOCUS14262</name>
</gene>
<accession>A0A8J1UKI4</accession>
<evidence type="ECO:0000313" key="4">
    <source>
        <dbReference type="Proteomes" id="UP000749559"/>
    </source>
</evidence>
<keyword evidence="2" id="KW-0472">Membrane</keyword>
<dbReference type="Proteomes" id="UP000749559">
    <property type="component" value="Unassembled WGS sequence"/>
</dbReference>
<dbReference type="Gene3D" id="2.60.40.10">
    <property type="entry name" value="Immunoglobulins"/>
    <property type="match status" value="1"/>
</dbReference>
<reference evidence="3" key="1">
    <citation type="submission" date="2022-03" db="EMBL/GenBank/DDBJ databases">
        <authorList>
            <person name="Martin C."/>
        </authorList>
    </citation>
    <scope>NUCLEOTIDE SEQUENCE</scope>
</reference>
<organism evidence="3 4">
    <name type="scientific">Owenia fusiformis</name>
    <name type="common">Polychaete worm</name>
    <dbReference type="NCBI Taxonomy" id="6347"/>
    <lineage>
        <taxon>Eukaryota</taxon>
        <taxon>Metazoa</taxon>
        <taxon>Spiralia</taxon>
        <taxon>Lophotrochozoa</taxon>
        <taxon>Annelida</taxon>
        <taxon>Polychaeta</taxon>
        <taxon>Sedentaria</taxon>
        <taxon>Canalipalpata</taxon>
        <taxon>Sabellida</taxon>
        <taxon>Oweniida</taxon>
        <taxon>Oweniidae</taxon>
        <taxon>Owenia</taxon>
    </lineage>
</organism>
<keyword evidence="2" id="KW-1133">Transmembrane helix</keyword>
<keyword evidence="2" id="KW-0812">Transmembrane</keyword>
<keyword evidence="4" id="KW-1185">Reference proteome</keyword>
<feature type="compositionally biased region" description="Basic and acidic residues" evidence="1">
    <location>
        <begin position="217"/>
        <end position="293"/>
    </location>
</feature>
<dbReference type="SUPFAM" id="SSF49265">
    <property type="entry name" value="Fibronectin type III"/>
    <property type="match status" value="1"/>
</dbReference>
<dbReference type="EMBL" id="CAIIXF020000007">
    <property type="protein sequence ID" value="CAH1788798.1"/>
    <property type="molecule type" value="Genomic_DNA"/>
</dbReference>
<evidence type="ECO:0000256" key="2">
    <source>
        <dbReference type="SAM" id="Phobius"/>
    </source>
</evidence>
<protein>
    <submittedName>
        <fullName evidence="3">Uncharacterized protein</fullName>
    </submittedName>
</protein>
<dbReference type="InterPro" id="IPR003961">
    <property type="entry name" value="FN3_dom"/>
</dbReference>
<name>A0A8J1UKI4_OWEFU</name>
<dbReference type="AlphaFoldDB" id="A0A8J1UKI4"/>
<evidence type="ECO:0000313" key="3">
    <source>
        <dbReference type="EMBL" id="CAH1788798.1"/>
    </source>
</evidence>
<dbReference type="InterPro" id="IPR013783">
    <property type="entry name" value="Ig-like_fold"/>
</dbReference>
<dbReference type="OrthoDB" id="6121520at2759"/>
<sequence length="450" mass="50766">MTATDTIPALDALRVESSDTSSIYINWSLNSLYSDTVIGYKVHYQAQGEGVIKYSTLLENTEDEFGIENLQAGTHYKVCVAVFRENIRPMHQCIDASTTSWQIPVSIGSSIGAILALMIIVLVVAVARCQNTGKKGKRARGSSRYDSMGEYSTSGFHASNMEMSDTVMSDNDHCDIEGHHYCKKHSFREKQSTHCNHVNELDPGDDAANANHVHRASFKDKRGSFRDRQGSFRDRQGSFRDRQGSFRDRQGSFRDRQGSFRDRQGSFRDRHGSFRDRQGSFRDRQGSFRDRQGSFRRKPGSFRSNQGSFRDNQHSLRDNQAPSFRDKIGSVKDLNGTIKDNQGSFHDKNGSAGDRPGILKELHRSLGTNVRQSSINGRCETGQNGRHLHTRSAEQPIEVSALATNSEPLTRENYTAHYIAHLQQPDPMEMKQIAKTQKWNHPDATRTLTV</sequence>
<dbReference type="Pfam" id="PF00041">
    <property type="entry name" value="fn3"/>
    <property type="match status" value="1"/>
</dbReference>